<protein>
    <submittedName>
        <fullName evidence="1">Uncharacterized protein</fullName>
    </submittedName>
</protein>
<dbReference type="AlphaFoldDB" id="A0A8R1WJP2"/>
<dbReference type="GO" id="GO:0032991">
    <property type="term" value="C:protein-containing complex"/>
    <property type="evidence" value="ECO:0007669"/>
    <property type="project" value="TreeGrafter"/>
</dbReference>
<accession>A0A8R1WJP2</accession>
<sequence length="227" mass="26089">MSYKKPSHPNDLFPREIEIEICLKTLKIYQKIEGDVNCVVWDASLVLAKYLEIMCQYKSDFLSGLRVLELGAGLGVVGLTAATLGAQVTITDLPEALPLIRLNINENKSKIGSMGGYATAESLIWGDQYSEIFNEEYDLIVLADCIYYEEAIEQLLITLQLLSRSLKKKPVIYLTQEIRDSEIQKRLWNLFYEKLSESFSIEKIPEEEQHSNYRSEDIVLLRLEKNW</sequence>
<evidence type="ECO:0000313" key="2">
    <source>
        <dbReference type="Proteomes" id="UP000005204"/>
    </source>
</evidence>
<reference evidence="1" key="2">
    <citation type="submission" date="2022-06" db="UniProtKB">
        <authorList>
            <consortium name="EnsemblMetazoa"/>
        </authorList>
    </citation>
    <scope>IDENTIFICATION</scope>
    <source>
        <strain evidence="1">p50T (Dazao)</strain>
    </source>
</reference>
<dbReference type="PANTHER" id="PTHR14614">
    <property type="entry name" value="HEPATOCELLULAR CARCINOMA-ASSOCIATED ANTIGEN"/>
    <property type="match status" value="1"/>
</dbReference>
<dbReference type="InterPro" id="IPR019410">
    <property type="entry name" value="Methyltransf_16"/>
</dbReference>
<dbReference type="Proteomes" id="UP000005204">
    <property type="component" value="Unassembled WGS sequence"/>
</dbReference>
<organism evidence="1 2">
    <name type="scientific">Bombyx mori</name>
    <name type="common">Silk moth</name>
    <dbReference type="NCBI Taxonomy" id="7091"/>
    <lineage>
        <taxon>Eukaryota</taxon>
        <taxon>Metazoa</taxon>
        <taxon>Ecdysozoa</taxon>
        <taxon>Arthropoda</taxon>
        <taxon>Hexapoda</taxon>
        <taxon>Insecta</taxon>
        <taxon>Pterygota</taxon>
        <taxon>Neoptera</taxon>
        <taxon>Endopterygota</taxon>
        <taxon>Lepidoptera</taxon>
        <taxon>Glossata</taxon>
        <taxon>Ditrysia</taxon>
        <taxon>Bombycoidea</taxon>
        <taxon>Bombycidae</taxon>
        <taxon>Bombycinae</taxon>
        <taxon>Bombyx</taxon>
    </lineage>
</organism>
<evidence type="ECO:0000313" key="1">
    <source>
        <dbReference type="EnsemblMetazoa" id="XP_004930588.3"/>
    </source>
</evidence>
<reference evidence="2" key="1">
    <citation type="journal article" date="2008" name="Insect Biochem. Mol. Biol.">
        <title>The genome of a lepidopteran model insect, the silkworm Bombyx mori.</title>
        <authorList>
            <consortium name="International Silkworm Genome Consortium"/>
        </authorList>
    </citation>
    <scope>NUCLEOTIDE SEQUENCE [LARGE SCALE GENOMIC DNA]</scope>
    <source>
        <strain evidence="2">p50T</strain>
    </source>
</reference>
<keyword evidence="2" id="KW-1185">Reference proteome</keyword>
<proteinExistence type="predicted"/>
<dbReference type="GO" id="GO:0005829">
    <property type="term" value="C:cytosol"/>
    <property type="evidence" value="ECO:0007669"/>
    <property type="project" value="TreeGrafter"/>
</dbReference>
<dbReference type="Pfam" id="PF10294">
    <property type="entry name" value="Methyltransf_16"/>
    <property type="match status" value="1"/>
</dbReference>
<dbReference type="PANTHER" id="PTHR14614:SF44">
    <property type="entry name" value="PROTEIN N-LYSINE METHYLTRANSFERASE METTL21D"/>
    <property type="match status" value="1"/>
</dbReference>
<name>A0A8R1WJP2_BOMMO</name>
<dbReference type="Gene3D" id="3.40.50.150">
    <property type="entry name" value="Vaccinia Virus protein VP39"/>
    <property type="match status" value="1"/>
</dbReference>
<dbReference type="EnsemblMetazoa" id="XM_004930531.4">
    <property type="protein sequence ID" value="XP_004930588.3"/>
    <property type="gene ID" value="LOC101742850"/>
</dbReference>
<dbReference type="InterPro" id="IPR029063">
    <property type="entry name" value="SAM-dependent_MTases_sf"/>
</dbReference>
<dbReference type="SUPFAM" id="SSF53335">
    <property type="entry name" value="S-adenosyl-L-methionine-dependent methyltransferases"/>
    <property type="match status" value="1"/>
</dbReference>